<comment type="subcellular location">
    <subcellularLocation>
        <location evidence="1">Cell membrane</location>
        <topology evidence="1">Multi-pass membrane protein</topology>
    </subcellularLocation>
</comment>
<reference evidence="7" key="1">
    <citation type="journal article" date="2014" name="Int. J. Syst. Evol. Microbiol.">
        <title>Complete genome sequence of Corynebacterium casei LMG S-19264T (=DSM 44701T), isolated from a smear-ripened cheese.</title>
        <authorList>
            <consortium name="US DOE Joint Genome Institute (JGI-PGF)"/>
            <person name="Walter F."/>
            <person name="Albersmeier A."/>
            <person name="Kalinowski J."/>
            <person name="Ruckert C."/>
        </authorList>
    </citation>
    <scope>NUCLEOTIDE SEQUENCE</scope>
    <source>
        <strain evidence="7">JCM 3090</strain>
    </source>
</reference>
<evidence type="ECO:0000256" key="5">
    <source>
        <dbReference type="SAM" id="Phobius"/>
    </source>
</evidence>
<comment type="caution">
    <text evidence="7">The sequence shown here is derived from an EMBL/GenBank/DDBJ whole genome shotgun (WGS) entry which is preliminary data.</text>
</comment>
<feature type="transmembrane region" description="Helical" evidence="5">
    <location>
        <begin position="259"/>
        <end position="278"/>
    </location>
</feature>
<feature type="transmembrane region" description="Helical" evidence="5">
    <location>
        <begin position="107"/>
        <end position="126"/>
    </location>
</feature>
<evidence type="ECO:0000256" key="1">
    <source>
        <dbReference type="ARBA" id="ARBA00004651"/>
    </source>
</evidence>
<name>A0A8J3BEK9_9ACTN</name>
<dbReference type="InterPro" id="IPR020846">
    <property type="entry name" value="MFS_dom"/>
</dbReference>
<feature type="transmembrane region" description="Helical" evidence="5">
    <location>
        <begin position="290"/>
        <end position="307"/>
    </location>
</feature>
<dbReference type="GO" id="GO:0005886">
    <property type="term" value="C:plasma membrane"/>
    <property type="evidence" value="ECO:0007669"/>
    <property type="project" value="UniProtKB-SubCell"/>
</dbReference>
<evidence type="ECO:0000256" key="4">
    <source>
        <dbReference type="ARBA" id="ARBA00023136"/>
    </source>
</evidence>
<evidence type="ECO:0000313" key="8">
    <source>
        <dbReference type="Proteomes" id="UP000649739"/>
    </source>
</evidence>
<dbReference type="PANTHER" id="PTHR23542">
    <property type="match status" value="1"/>
</dbReference>
<dbReference type="AlphaFoldDB" id="A0A8J3BEK9"/>
<dbReference type="EMBL" id="BMQB01000006">
    <property type="protein sequence ID" value="GGJ98371.1"/>
    <property type="molecule type" value="Genomic_DNA"/>
</dbReference>
<dbReference type="Gene3D" id="1.20.1250.20">
    <property type="entry name" value="MFS general substrate transporter like domains"/>
    <property type="match status" value="2"/>
</dbReference>
<dbReference type="Pfam" id="PF07690">
    <property type="entry name" value="MFS_1"/>
    <property type="match status" value="1"/>
</dbReference>
<protein>
    <submittedName>
        <fullName evidence="7">MFS transporter</fullName>
    </submittedName>
</protein>
<keyword evidence="3 5" id="KW-1133">Transmembrane helix</keyword>
<keyword evidence="8" id="KW-1185">Reference proteome</keyword>
<feature type="transmembrane region" description="Helical" evidence="5">
    <location>
        <begin position="225"/>
        <end position="247"/>
    </location>
</feature>
<dbReference type="InterPro" id="IPR011701">
    <property type="entry name" value="MFS"/>
</dbReference>
<feature type="transmembrane region" description="Helical" evidence="5">
    <location>
        <begin position="20"/>
        <end position="41"/>
    </location>
</feature>
<feature type="transmembrane region" description="Helical" evidence="5">
    <location>
        <begin position="147"/>
        <end position="171"/>
    </location>
</feature>
<feature type="transmembrane region" description="Helical" evidence="5">
    <location>
        <begin position="177"/>
        <end position="194"/>
    </location>
</feature>
<keyword evidence="4 5" id="KW-0472">Membrane</keyword>
<dbReference type="Proteomes" id="UP000649739">
    <property type="component" value="Unassembled WGS sequence"/>
</dbReference>
<proteinExistence type="predicted"/>
<evidence type="ECO:0000259" key="6">
    <source>
        <dbReference type="PROSITE" id="PS50850"/>
    </source>
</evidence>
<dbReference type="PANTHER" id="PTHR23542:SF1">
    <property type="entry name" value="MAJOR FACILITATOR SUPERFAMILY (MFS) PROFILE DOMAIN-CONTAINING PROTEIN"/>
    <property type="match status" value="1"/>
</dbReference>
<dbReference type="GO" id="GO:0022857">
    <property type="term" value="F:transmembrane transporter activity"/>
    <property type="evidence" value="ECO:0007669"/>
    <property type="project" value="InterPro"/>
</dbReference>
<accession>A0A8J3BEK9</accession>
<sequence>MPALRPYAALWRIPGAPALLLAGVLARLSIGVTPLAMLLLVQRGTGSYAPAGLADAIAALSGAALGPLLGRLADRIGPAPVLLTTGLAHPLALLALLWAVHTGPLPLILAAAAVTGATFPPTTAAVRGAWNDLTEPATGRADLRAPALAAETSLFEVVFILGPLMFAGLTLLSGPELAIAAAAATTLAGTLTLARGRVMRGWRPHPTAGPTRGAGALATPGFPTLLAAVGLLGLAFGAMAVTVPAFATQHAPTAAEATAGILLAVWGVGSAVGGISYGIRPPTAPLSRQYGAFAALLSAALLSYAAMPDVLPLGLALTVGGAAIAPALTAQNSLVGRITPAGMRNEAYTWATTLMVAGSALGGALAGVVVERAHGVAWMFVIASAVVAVSAVLTSARSGAVYRADVPQPA</sequence>
<evidence type="ECO:0000313" key="7">
    <source>
        <dbReference type="EMBL" id="GGJ98371.1"/>
    </source>
</evidence>
<keyword evidence="2 5" id="KW-0812">Transmembrane</keyword>
<dbReference type="PROSITE" id="PS50850">
    <property type="entry name" value="MFS"/>
    <property type="match status" value="1"/>
</dbReference>
<feature type="transmembrane region" description="Helical" evidence="5">
    <location>
        <begin position="376"/>
        <end position="393"/>
    </location>
</feature>
<reference evidence="7" key="2">
    <citation type="submission" date="2020-09" db="EMBL/GenBank/DDBJ databases">
        <authorList>
            <person name="Sun Q."/>
            <person name="Ohkuma M."/>
        </authorList>
    </citation>
    <scope>NUCLEOTIDE SEQUENCE</scope>
    <source>
        <strain evidence="7">JCM 3090</strain>
    </source>
</reference>
<feature type="transmembrane region" description="Helical" evidence="5">
    <location>
        <begin position="81"/>
        <end position="101"/>
    </location>
</feature>
<gene>
    <name evidence="7" type="ORF">GCM10010123_30460</name>
</gene>
<dbReference type="InterPro" id="IPR036259">
    <property type="entry name" value="MFS_trans_sf"/>
</dbReference>
<dbReference type="RefSeq" id="WP_189170807.1">
    <property type="nucleotide sequence ID" value="NZ_BMQB01000006.1"/>
</dbReference>
<organism evidence="7 8">
    <name type="scientific">Pilimelia anulata</name>
    <dbReference type="NCBI Taxonomy" id="53371"/>
    <lineage>
        <taxon>Bacteria</taxon>
        <taxon>Bacillati</taxon>
        <taxon>Actinomycetota</taxon>
        <taxon>Actinomycetes</taxon>
        <taxon>Micromonosporales</taxon>
        <taxon>Micromonosporaceae</taxon>
        <taxon>Pilimelia</taxon>
    </lineage>
</organism>
<feature type="transmembrane region" description="Helical" evidence="5">
    <location>
        <begin position="347"/>
        <end position="370"/>
    </location>
</feature>
<feature type="transmembrane region" description="Helical" evidence="5">
    <location>
        <begin position="47"/>
        <end position="69"/>
    </location>
</feature>
<feature type="transmembrane region" description="Helical" evidence="5">
    <location>
        <begin position="313"/>
        <end position="335"/>
    </location>
</feature>
<feature type="domain" description="Major facilitator superfamily (MFS) profile" evidence="6">
    <location>
        <begin position="221"/>
        <end position="410"/>
    </location>
</feature>
<dbReference type="SUPFAM" id="SSF103473">
    <property type="entry name" value="MFS general substrate transporter"/>
    <property type="match status" value="1"/>
</dbReference>
<evidence type="ECO:0000256" key="3">
    <source>
        <dbReference type="ARBA" id="ARBA00022989"/>
    </source>
</evidence>
<evidence type="ECO:0000256" key="2">
    <source>
        <dbReference type="ARBA" id="ARBA00022692"/>
    </source>
</evidence>